<evidence type="ECO:0000313" key="2">
    <source>
        <dbReference type="EMBL" id="EET03968.1"/>
    </source>
</evidence>
<proteinExistence type="predicted"/>
<dbReference type="HOGENOM" id="CLU_1892256_0_0_4"/>
<protein>
    <submittedName>
        <fullName evidence="2">Uncharacterized protein</fullName>
    </submittedName>
</protein>
<name>A0A0E1VSY4_BURPE</name>
<gene>
    <name evidence="2" type="ORF">BURPS1710A_A1349</name>
</gene>
<accession>A0A0E1VSY4</accession>
<sequence>MTLARRGERSARAALHVDAYRISRIARRARAMRYARDLPVTSPFASQGSRSRVRHRNAPTSHRALSPRNEAMPRLLPIGGGASTPKRMLAMPARPPADFGGGARRARSALFQRISQLKSCNSHTEFQRRASRIV</sequence>
<dbReference type="Proteomes" id="UP000001812">
    <property type="component" value="Chromosome II"/>
</dbReference>
<dbReference type="AlphaFoldDB" id="A0A0E1VSY4"/>
<feature type="region of interest" description="Disordered" evidence="1">
    <location>
        <begin position="41"/>
        <end position="104"/>
    </location>
</feature>
<evidence type="ECO:0000256" key="1">
    <source>
        <dbReference type="SAM" id="MobiDB-lite"/>
    </source>
</evidence>
<dbReference type="EMBL" id="CM000833">
    <property type="protein sequence ID" value="EET03968.1"/>
    <property type="molecule type" value="Genomic_DNA"/>
</dbReference>
<organism evidence="2">
    <name type="scientific">Burkholderia pseudomallei 1710a</name>
    <dbReference type="NCBI Taxonomy" id="320371"/>
    <lineage>
        <taxon>Bacteria</taxon>
        <taxon>Pseudomonadati</taxon>
        <taxon>Pseudomonadota</taxon>
        <taxon>Betaproteobacteria</taxon>
        <taxon>Burkholderiales</taxon>
        <taxon>Burkholderiaceae</taxon>
        <taxon>Burkholderia</taxon>
        <taxon>pseudomallei group</taxon>
    </lineage>
</organism>
<reference evidence="2" key="1">
    <citation type="submission" date="2009-05" db="EMBL/GenBank/DDBJ databases">
        <authorList>
            <person name="Harkins D.M."/>
            <person name="DeShazer D."/>
            <person name="Woods D.E."/>
            <person name="Brinkac L.M."/>
            <person name="Brown K.A."/>
            <person name="Hung G.C."/>
            <person name="Tuanyok A."/>
            <person name="Zhang B."/>
            <person name="Nierman W.C."/>
        </authorList>
    </citation>
    <scope>NUCLEOTIDE SEQUENCE [LARGE SCALE GENOMIC DNA]</scope>
    <source>
        <strain evidence="2">1710a</strain>
    </source>
</reference>